<keyword evidence="3" id="KW-0540">Nuclease</keyword>
<dbReference type="STRING" id="1235788.C802_01559"/>
<dbReference type="InterPro" id="IPR008201">
    <property type="entry name" value="HepT-like"/>
</dbReference>
<proteinExistence type="inferred from homology"/>
<evidence type="ECO:0008006" key="9">
    <source>
        <dbReference type="Google" id="ProtNLM"/>
    </source>
</evidence>
<dbReference type="RefSeq" id="WP_016275967.1">
    <property type="nucleotide sequence ID" value="NZ_JABVZU010000003.1"/>
</dbReference>
<dbReference type="Pfam" id="PF01934">
    <property type="entry name" value="HepT-like"/>
    <property type="match status" value="1"/>
</dbReference>
<dbReference type="PANTHER" id="PTHR34139:SF1">
    <property type="entry name" value="RNASE MJ1380-RELATED"/>
    <property type="match status" value="1"/>
</dbReference>
<evidence type="ECO:0000256" key="6">
    <source>
        <dbReference type="ARBA" id="ARBA00024207"/>
    </source>
</evidence>
<evidence type="ECO:0000313" key="7">
    <source>
        <dbReference type="EMBL" id="EOS13716.1"/>
    </source>
</evidence>
<organism evidence="7 8">
    <name type="scientific">Phocaeicola sartorii</name>
    <dbReference type="NCBI Taxonomy" id="671267"/>
    <lineage>
        <taxon>Bacteria</taxon>
        <taxon>Pseudomonadati</taxon>
        <taxon>Bacteroidota</taxon>
        <taxon>Bacteroidia</taxon>
        <taxon>Bacteroidales</taxon>
        <taxon>Bacteroidaceae</taxon>
        <taxon>Phocaeicola</taxon>
    </lineage>
</organism>
<comment type="similarity">
    <text evidence="6">Belongs to the HepT RNase toxin family.</text>
</comment>
<gene>
    <name evidence="7" type="ORF">C802_01559</name>
</gene>
<dbReference type="GO" id="GO:0110001">
    <property type="term" value="C:toxin-antitoxin complex"/>
    <property type="evidence" value="ECO:0007669"/>
    <property type="project" value="InterPro"/>
</dbReference>
<evidence type="ECO:0000256" key="2">
    <source>
        <dbReference type="ARBA" id="ARBA00022649"/>
    </source>
</evidence>
<evidence type="ECO:0000256" key="1">
    <source>
        <dbReference type="ARBA" id="ARBA00022553"/>
    </source>
</evidence>
<dbReference type="SUPFAM" id="SSF81593">
    <property type="entry name" value="Nucleotidyltransferase substrate binding subunit/domain"/>
    <property type="match status" value="1"/>
</dbReference>
<keyword evidence="8" id="KW-1185">Reference proteome</keyword>
<comment type="caution">
    <text evidence="7">The sequence shown here is derived from an EMBL/GenBank/DDBJ whole genome shotgun (WGS) entry which is preliminary data.</text>
</comment>
<keyword evidence="2" id="KW-1277">Toxin-antitoxin system</keyword>
<dbReference type="GO" id="GO:0000166">
    <property type="term" value="F:nucleotide binding"/>
    <property type="evidence" value="ECO:0007669"/>
    <property type="project" value="UniProtKB-KW"/>
</dbReference>
<keyword evidence="1" id="KW-0597">Phosphoprotein</keyword>
<dbReference type="EMBL" id="ASSP01000009">
    <property type="protein sequence ID" value="EOS13716.1"/>
    <property type="molecule type" value="Genomic_DNA"/>
</dbReference>
<evidence type="ECO:0000256" key="3">
    <source>
        <dbReference type="ARBA" id="ARBA00022722"/>
    </source>
</evidence>
<dbReference type="PANTHER" id="PTHR34139">
    <property type="entry name" value="UPF0331 PROTEIN MJ0127"/>
    <property type="match status" value="1"/>
</dbReference>
<reference evidence="7 8" key="1">
    <citation type="submission" date="2013-04" db="EMBL/GenBank/DDBJ databases">
        <title>The Genome Sequence of Bacteroides massiliensis dnLKV3.</title>
        <authorList>
            <consortium name="The Broad Institute Genomics Platform"/>
            <consortium name="The Broad Institute Genome Sequencing Center for Infectious Disease"/>
            <person name="Earl A."/>
            <person name="Xavier R."/>
            <person name="Kuhn K."/>
            <person name="Stappenbeck T."/>
            <person name="Walker B."/>
            <person name="Young S."/>
            <person name="Zeng Q."/>
            <person name="Gargeya S."/>
            <person name="Fitzgerald M."/>
            <person name="Haas B."/>
            <person name="Abouelleil A."/>
            <person name="Allen A.W."/>
            <person name="Alvarado L."/>
            <person name="Arachchi H.M."/>
            <person name="Berlin A.M."/>
            <person name="Chapman S.B."/>
            <person name="Gainer-Dewar J."/>
            <person name="Goldberg J."/>
            <person name="Griggs A."/>
            <person name="Gujja S."/>
            <person name="Hansen M."/>
            <person name="Howarth C."/>
            <person name="Imamovic A."/>
            <person name="Ireland A."/>
            <person name="Larimer J."/>
            <person name="McCowan C."/>
            <person name="Murphy C."/>
            <person name="Pearson M."/>
            <person name="Poon T.W."/>
            <person name="Priest M."/>
            <person name="Roberts A."/>
            <person name="Saif S."/>
            <person name="Shea T."/>
            <person name="Sisk P."/>
            <person name="Sykes S."/>
            <person name="Wortman J."/>
            <person name="Nusbaum C."/>
            <person name="Birren B."/>
        </authorList>
    </citation>
    <scope>NUCLEOTIDE SEQUENCE [LARGE SCALE GENOMIC DNA]</scope>
    <source>
        <strain evidence="8">dnLKV3</strain>
    </source>
</reference>
<keyword evidence="5" id="KW-0378">Hydrolase</keyword>
<dbReference type="AlphaFoldDB" id="R9II67"/>
<dbReference type="PATRIC" id="fig|1235788.3.peg.1594"/>
<dbReference type="GO" id="GO:0016787">
    <property type="term" value="F:hydrolase activity"/>
    <property type="evidence" value="ECO:0007669"/>
    <property type="project" value="UniProtKB-KW"/>
</dbReference>
<evidence type="ECO:0000313" key="8">
    <source>
        <dbReference type="Proteomes" id="UP000014200"/>
    </source>
</evidence>
<dbReference type="GO" id="GO:0004540">
    <property type="term" value="F:RNA nuclease activity"/>
    <property type="evidence" value="ECO:0007669"/>
    <property type="project" value="InterPro"/>
</dbReference>
<evidence type="ECO:0000256" key="5">
    <source>
        <dbReference type="ARBA" id="ARBA00022801"/>
    </source>
</evidence>
<dbReference type="InterPro" id="IPR051813">
    <property type="entry name" value="HepT_RNase_toxin"/>
</dbReference>
<dbReference type="Gene3D" id="1.20.120.580">
    <property type="entry name" value="bsu32300-like"/>
    <property type="match status" value="1"/>
</dbReference>
<accession>R9II67</accession>
<sequence>MRSTSKNIVIEYLELMIEKSQLVIERNRSIVNVHDFLSSPERMEKFDAACMLVQVIGETAKKVDDWTASQLLCHYPQVYWRGVFGCRNIISHEYGNVDPQQIFNIIKKHLPELISCVQLIIDDLRNNKHDSLFKAQ</sequence>
<dbReference type="OrthoDB" id="9810538at2"/>
<evidence type="ECO:0000256" key="4">
    <source>
        <dbReference type="ARBA" id="ARBA00022741"/>
    </source>
</evidence>
<name>R9II67_9BACT</name>
<dbReference type="GeneID" id="82154667"/>
<dbReference type="InterPro" id="IPR037038">
    <property type="entry name" value="HepT-like_sf"/>
</dbReference>
<dbReference type="HOGENOM" id="CLU_142825_2_0_10"/>
<keyword evidence="4" id="KW-0547">Nucleotide-binding</keyword>
<protein>
    <recommendedName>
        <fullName evidence="9">DUF86 domain-containing protein</fullName>
    </recommendedName>
</protein>
<dbReference type="Proteomes" id="UP000014200">
    <property type="component" value="Unassembled WGS sequence"/>
</dbReference>